<evidence type="ECO:0000256" key="2">
    <source>
        <dbReference type="ARBA" id="ARBA00022692"/>
    </source>
</evidence>
<gene>
    <name evidence="5" type="primary">tatC</name>
    <name evidence="6" type="ORF">SAMN02745121_06435</name>
</gene>
<keyword evidence="2 5" id="KW-0812">Transmembrane</keyword>
<dbReference type="GO" id="GO:0043953">
    <property type="term" value="P:protein transport by the Tat complex"/>
    <property type="evidence" value="ECO:0007669"/>
    <property type="project" value="UniProtKB-UniRule"/>
</dbReference>
<dbReference type="AlphaFoldDB" id="A0A1I2F665"/>
<comment type="subcellular location">
    <subcellularLocation>
        <location evidence="5">Cell membrane</location>
        <topology evidence="5">Multi-pass membrane protein</topology>
    </subcellularLocation>
    <subcellularLocation>
        <location evidence="1">Membrane</location>
        <topology evidence="1">Multi-pass membrane protein</topology>
    </subcellularLocation>
</comment>
<proteinExistence type="inferred from homology"/>
<comment type="subunit">
    <text evidence="5">Forms a complex with TatA.</text>
</comment>
<comment type="similarity">
    <text evidence="5">Belongs to the TatC family.</text>
</comment>
<evidence type="ECO:0000313" key="6">
    <source>
        <dbReference type="EMBL" id="SFF00198.1"/>
    </source>
</evidence>
<dbReference type="PRINTS" id="PR01840">
    <property type="entry name" value="TATCFAMILY"/>
</dbReference>
<dbReference type="Proteomes" id="UP000199400">
    <property type="component" value="Unassembled WGS sequence"/>
</dbReference>
<keyword evidence="7" id="KW-1185">Reference proteome</keyword>
<dbReference type="GO" id="GO:0033281">
    <property type="term" value="C:TAT protein transport complex"/>
    <property type="evidence" value="ECO:0007669"/>
    <property type="project" value="UniProtKB-UniRule"/>
</dbReference>
<feature type="transmembrane region" description="Helical" evidence="5">
    <location>
        <begin position="145"/>
        <end position="167"/>
    </location>
</feature>
<dbReference type="OrthoDB" id="9777044at2"/>
<evidence type="ECO:0000313" key="7">
    <source>
        <dbReference type="Proteomes" id="UP000199400"/>
    </source>
</evidence>
<name>A0A1I2F665_9BACT</name>
<dbReference type="Pfam" id="PF00902">
    <property type="entry name" value="TatC"/>
    <property type="match status" value="1"/>
</dbReference>
<keyword evidence="5" id="KW-0813">Transport</keyword>
<feature type="transmembrane region" description="Helical" evidence="5">
    <location>
        <begin position="260"/>
        <end position="280"/>
    </location>
</feature>
<dbReference type="GO" id="GO:0009977">
    <property type="term" value="F:proton motive force dependent protein transmembrane transporter activity"/>
    <property type="evidence" value="ECO:0007669"/>
    <property type="project" value="TreeGrafter"/>
</dbReference>
<keyword evidence="5" id="KW-0653">Protein transport</keyword>
<keyword evidence="3 5" id="KW-1133">Transmembrane helix</keyword>
<organism evidence="6 7">
    <name type="scientific">Nannocystis exedens</name>
    <dbReference type="NCBI Taxonomy" id="54"/>
    <lineage>
        <taxon>Bacteria</taxon>
        <taxon>Pseudomonadati</taxon>
        <taxon>Myxococcota</taxon>
        <taxon>Polyangia</taxon>
        <taxon>Nannocystales</taxon>
        <taxon>Nannocystaceae</taxon>
        <taxon>Nannocystis</taxon>
    </lineage>
</organism>
<comment type="function">
    <text evidence="5">Part of the twin-arginine translocation (Tat) system that transports large folded proteins containing a characteristic twin-arginine motif in their signal peptide across membranes.</text>
</comment>
<accession>A0A1I2F665</accession>
<feature type="transmembrane region" description="Helical" evidence="5">
    <location>
        <begin position="53"/>
        <end position="71"/>
    </location>
</feature>
<dbReference type="InterPro" id="IPR002033">
    <property type="entry name" value="TatC"/>
</dbReference>
<evidence type="ECO:0000256" key="5">
    <source>
        <dbReference type="HAMAP-Rule" id="MF_00902"/>
    </source>
</evidence>
<protein>
    <recommendedName>
        <fullName evidence="5">Sec-independent protein translocase protein TatC</fullName>
    </recommendedName>
</protein>
<dbReference type="PANTHER" id="PTHR30371:SF0">
    <property type="entry name" value="SEC-INDEPENDENT PROTEIN TRANSLOCASE PROTEIN TATC, CHLOROPLASTIC-RELATED"/>
    <property type="match status" value="1"/>
</dbReference>
<keyword evidence="5" id="KW-0811">Translocation</keyword>
<evidence type="ECO:0000256" key="1">
    <source>
        <dbReference type="ARBA" id="ARBA00004141"/>
    </source>
</evidence>
<dbReference type="RefSeq" id="WP_096330993.1">
    <property type="nucleotide sequence ID" value="NZ_FOMX01000025.1"/>
</dbReference>
<feature type="transmembrane region" description="Helical" evidence="5">
    <location>
        <begin position="236"/>
        <end position="254"/>
    </location>
</feature>
<dbReference type="EMBL" id="FOMX01000025">
    <property type="protein sequence ID" value="SFF00198.1"/>
    <property type="molecule type" value="Genomic_DNA"/>
</dbReference>
<dbReference type="STRING" id="54.SAMN02745121_06435"/>
<feature type="transmembrane region" description="Helical" evidence="5">
    <location>
        <begin position="205"/>
        <end position="229"/>
    </location>
</feature>
<dbReference type="PANTHER" id="PTHR30371">
    <property type="entry name" value="SEC-INDEPENDENT PROTEIN TRANSLOCASE PROTEIN TATC"/>
    <property type="match status" value="1"/>
</dbReference>
<keyword evidence="4 5" id="KW-0472">Membrane</keyword>
<sequence length="305" mass="32886">MSAGNTPSVPAPAPVPAVVPPPATNGLDGLAEGPEGDTPMSFWDHLGELRNRLVKAFLGLVVACILCFVYATELREFLAAPLHTAWAAAGMGGKPELQVLAMMDAFMTDMRVAVAAGIFLAAPIGFYQLWMFIAPGLYAQEKRYVVPFVVTSVLMFLAGAAFCYEVVLPWTIQWLLSYTQSTSGAETTVAYHLTLNDYIRDATKILVAFGAVFEFPLLIAFLSFAGVVTHRGLLRFWKISVIAIFVLAAVLTPPEPVSQLMMAFPMVALFFLSVGVSYLITRSRERAAGLTPLEPVPPAPDDPAA</sequence>
<evidence type="ECO:0000256" key="3">
    <source>
        <dbReference type="ARBA" id="ARBA00022989"/>
    </source>
</evidence>
<dbReference type="HAMAP" id="MF_00902">
    <property type="entry name" value="TatC"/>
    <property type="match status" value="1"/>
</dbReference>
<reference evidence="7" key="1">
    <citation type="submission" date="2016-10" db="EMBL/GenBank/DDBJ databases">
        <authorList>
            <person name="Varghese N."/>
            <person name="Submissions S."/>
        </authorList>
    </citation>
    <scope>NUCLEOTIDE SEQUENCE [LARGE SCALE GENOMIC DNA]</scope>
    <source>
        <strain evidence="7">ATCC 25963</strain>
    </source>
</reference>
<feature type="transmembrane region" description="Helical" evidence="5">
    <location>
        <begin position="112"/>
        <end position="133"/>
    </location>
</feature>
<evidence type="ECO:0000256" key="4">
    <source>
        <dbReference type="ARBA" id="ARBA00023136"/>
    </source>
</evidence>
<dbReference type="GO" id="GO:0065002">
    <property type="term" value="P:intracellular protein transmembrane transport"/>
    <property type="evidence" value="ECO:0007669"/>
    <property type="project" value="TreeGrafter"/>
</dbReference>
<dbReference type="NCBIfam" id="TIGR00945">
    <property type="entry name" value="tatC"/>
    <property type="match status" value="1"/>
</dbReference>
<keyword evidence="5" id="KW-1003">Cell membrane</keyword>